<name>A0A9X2DP74_9BACI</name>
<keyword evidence="1" id="KW-0732">Signal</keyword>
<accession>A0A9X2DP74</accession>
<evidence type="ECO:0000313" key="4">
    <source>
        <dbReference type="Proteomes" id="UP001139179"/>
    </source>
</evidence>
<dbReference type="Gene3D" id="3.30.457.10">
    <property type="entry name" value="Copper amine oxidase-like, N-terminal domain"/>
    <property type="match status" value="1"/>
</dbReference>
<dbReference type="Pfam" id="PF07833">
    <property type="entry name" value="Cu_amine_oxidN1"/>
    <property type="match status" value="1"/>
</dbReference>
<dbReference type="SUPFAM" id="SSF55383">
    <property type="entry name" value="Copper amine oxidase, domain N"/>
    <property type="match status" value="1"/>
</dbReference>
<feature type="domain" description="Copper amine oxidase-like N-terminal" evidence="2">
    <location>
        <begin position="221"/>
        <end position="299"/>
    </location>
</feature>
<feature type="chain" id="PRO_5040805243" evidence="1">
    <location>
        <begin position="27"/>
        <end position="302"/>
    </location>
</feature>
<dbReference type="InterPro" id="IPR012854">
    <property type="entry name" value="Cu_amine_oxidase-like_N"/>
</dbReference>
<sequence>MKKMMKVIAASALISGATVASLSTVAAEETPEVIEGEEVTQVERYQPVIGKVVETETTEEGLTITVENEENSLITIFPLTDDVVIGSNTGERLDTDSIEEGTELYVFYDRTKPMLMIYPAVIYPEVVIIPDEESVDQVKVGRFDENYLSEDKKLQVFINEETVLENKAGEAIEEADLAGREWAVFYDIETKSLPAQTTATKIIALDPIEEDEELVWYPIEEDSYAENGTTMIALRAAAESFGYEVKWERGTVKISGADKSAALTIGEAAYQLNGETVELAQAPVLKEGKTYVPQALLEELMK</sequence>
<keyword evidence="4" id="KW-1185">Reference proteome</keyword>
<gene>
    <name evidence="3" type="ORF">M3202_07355</name>
</gene>
<evidence type="ECO:0000256" key="1">
    <source>
        <dbReference type="SAM" id="SignalP"/>
    </source>
</evidence>
<organism evidence="3 4">
    <name type="scientific">Halalkalibacter oceani</name>
    <dbReference type="NCBI Taxonomy" id="1653776"/>
    <lineage>
        <taxon>Bacteria</taxon>
        <taxon>Bacillati</taxon>
        <taxon>Bacillota</taxon>
        <taxon>Bacilli</taxon>
        <taxon>Bacillales</taxon>
        <taxon>Bacillaceae</taxon>
        <taxon>Halalkalibacter</taxon>
    </lineage>
</organism>
<dbReference type="EMBL" id="JAMBOL010000004">
    <property type="protein sequence ID" value="MCM3713898.1"/>
    <property type="molecule type" value="Genomic_DNA"/>
</dbReference>
<dbReference type="InterPro" id="IPR036582">
    <property type="entry name" value="Mao_N_sf"/>
</dbReference>
<feature type="signal peptide" evidence="1">
    <location>
        <begin position="1"/>
        <end position="26"/>
    </location>
</feature>
<protein>
    <submittedName>
        <fullName evidence="3">Copper amine oxidase N-terminal domain-containing protein</fullName>
    </submittedName>
</protein>
<dbReference type="Proteomes" id="UP001139179">
    <property type="component" value="Unassembled WGS sequence"/>
</dbReference>
<reference evidence="3" key="1">
    <citation type="submission" date="2022-05" db="EMBL/GenBank/DDBJ databases">
        <title>Comparative Genomics of Spacecraft Associated Microbes.</title>
        <authorList>
            <person name="Tran M.T."/>
            <person name="Wright A."/>
            <person name="Seuylemezian A."/>
            <person name="Eisen J."/>
            <person name="Coil D."/>
        </authorList>
    </citation>
    <scope>NUCLEOTIDE SEQUENCE</scope>
    <source>
        <strain evidence="3">214.1.1</strain>
    </source>
</reference>
<evidence type="ECO:0000259" key="2">
    <source>
        <dbReference type="Pfam" id="PF07833"/>
    </source>
</evidence>
<comment type="caution">
    <text evidence="3">The sequence shown here is derived from an EMBL/GenBank/DDBJ whole genome shotgun (WGS) entry which is preliminary data.</text>
</comment>
<dbReference type="AlphaFoldDB" id="A0A9X2DP74"/>
<proteinExistence type="predicted"/>
<evidence type="ECO:0000313" key="3">
    <source>
        <dbReference type="EMBL" id="MCM3713898.1"/>
    </source>
</evidence>
<dbReference type="RefSeq" id="WP_251222701.1">
    <property type="nucleotide sequence ID" value="NZ_JAMBOL010000004.1"/>
</dbReference>